<dbReference type="OrthoDB" id="63935at2759"/>
<evidence type="ECO:0000313" key="3">
    <source>
        <dbReference type="Proteomes" id="UP000827284"/>
    </source>
</evidence>
<dbReference type="InterPro" id="IPR036291">
    <property type="entry name" value="NAD(P)-bd_dom_sf"/>
</dbReference>
<dbReference type="Pfam" id="PF13460">
    <property type="entry name" value="NAD_binding_10"/>
    <property type="match status" value="1"/>
</dbReference>
<feature type="domain" description="NAD(P)-binding" evidence="1">
    <location>
        <begin position="12"/>
        <end position="247"/>
    </location>
</feature>
<dbReference type="InterPro" id="IPR016040">
    <property type="entry name" value="NAD(P)-bd_dom"/>
</dbReference>
<sequence length="266" mass="28428">MSSPSQLIAFFGATGGCTNACLTHTLQAGFHATALARTPTKLTTMLLAQGLSQSVLDSQLTIVKGDIANIAAIKAVLTKNTAGTDHVELATQIVSGLGAAPIFFKSVTKPVVMDNPNVCEQASQNIVQALTELHHDDKPTITVVSSTGISDVKEDVPFGLRFLYHVVLKVPHQDKKRMDEILNENAATSSEGQGVLKGVIVIRASLLTGDQDVKGGKGWKKLKVGTEDKPAIGYTVRRQDVGEWIFQEIIKTGGESRLGQRITLTN</sequence>
<dbReference type="PANTHER" id="PTHR15020">
    <property type="entry name" value="FLAVIN REDUCTASE-RELATED"/>
    <property type="match status" value="1"/>
</dbReference>
<dbReference type="SUPFAM" id="SSF51735">
    <property type="entry name" value="NAD(P)-binding Rossmann-fold domains"/>
    <property type="match status" value="1"/>
</dbReference>
<dbReference type="EMBL" id="BQFW01000012">
    <property type="protein sequence ID" value="GJJ76072.1"/>
    <property type="molecule type" value="Genomic_DNA"/>
</dbReference>
<protein>
    <recommendedName>
        <fullName evidence="1">NAD(P)-binding domain-containing protein</fullName>
    </recommendedName>
</protein>
<organism evidence="2 3">
    <name type="scientific">Entomortierella parvispora</name>
    <dbReference type="NCBI Taxonomy" id="205924"/>
    <lineage>
        <taxon>Eukaryota</taxon>
        <taxon>Fungi</taxon>
        <taxon>Fungi incertae sedis</taxon>
        <taxon>Mucoromycota</taxon>
        <taxon>Mortierellomycotina</taxon>
        <taxon>Mortierellomycetes</taxon>
        <taxon>Mortierellales</taxon>
        <taxon>Mortierellaceae</taxon>
        <taxon>Entomortierella</taxon>
    </lineage>
</organism>
<keyword evidence="3" id="KW-1185">Reference proteome</keyword>
<evidence type="ECO:0000313" key="2">
    <source>
        <dbReference type="EMBL" id="GJJ76072.1"/>
    </source>
</evidence>
<dbReference type="Gene3D" id="3.40.50.720">
    <property type="entry name" value="NAD(P)-binding Rossmann-like Domain"/>
    <property type="match status" value="1"/>
</dbReference>
<reference evidence="2" key="1">
    <citation type="submission" date="2021-11" db="EMBL/GenBank/DDBJ databases">
        <authorList>
            <person name="Herlambang A."/>
            <person name="Guo Y."/>
            <person name="Takashima Y."/>
            <person name="Nishizawa T."/>
        </authorList>
    </citation>
    <scope>NUCLEOTIDE SEQUENCE</scope>
    <source>
        <strain evidence="2">E1425</strain>
    </source>
</reference>
<accession>A0A9P3LZF2</accession>
<dbReference type="AlphaFoldDB" id="A0A9P3LZF2"/>
<reference evidence="2" key="2">
    <citation type="journal article" date="2022" name="Microbiol. Resour. Announc.">
        <title>Whole-Genome Sequence of Entomortierella parvispora E1425, a Mucoromycotan Fungus Associated with Burkholderiaceae-Related Endosymbiotic Bacteria.</title>
        <authorList>
            <person name="Herlambang A."/>
            <person name="Guo Y."/>
            <person name="Takashima Y."/>
            <person name="Narisawa K."/>
            <person name="Ohta H."/>
            <person name="Nishizawa T."/>
        </authorList>
    </citation>
    <scope>NUCLEOTIDE SEQUENCE</scope>
    <source>
        <strain evidence="2">E1425</strain>
    </source>
</reference>
<comment type="caution">
    <text evidence="2">The sequence shown here is derived from an EMBL/GenBank/DDBJ whole genome shotgun (WGS) entry which is preliminary data.</text>
</comment>
<dbReference type="PANTHER" id="PTHR15020:SF50">
    <property type="entry name" value="UPF0659 PROTEIN YMR090W"/>
    <property type="match status" value="1"/>
</dbReference>
<dbReference type="Proteomes" id="UP000827284">
    <property type="component" value="Unassembled WGS sequence"/>
</dbReference>
<name>A0A9P3LZF2_9FUNG</name>
<gene>
    <name evidence="2" type="ORF">EMPS_08431</name>
</gene>
<proteinExistence type="predicted"/>
<evidence type="ECO:0000259" key="1">
    <source>
        <dbReference type="Pfam" id="PF13460"/>
    </source>
</evidence>